<dbReference type="PANTHER" id="PTHR33868">
    <property type="entry name" value="EXPRESSED PROTEIN"/>
    <property type="match status" value="1"/>
</dbReference>
<accession>T2DNS6</accession>
<sequence>MAGAEARALWQRTANRCFVQEDAKRAPKLACCQSSCATSKLVDTEPASPSDESDHTAVNVIHFNRKSSVSNLSPDCRWWLHLQPNYGYQKGSTYEQLNILEEEVETLTASDVSKNSQEFQELMNVMAKHETVGIECVGCSEPPRKVMDFSLESDYLGIESDKLSHGGGLQIEMN</sequence>
<organism evidence="1">
    <name type="scientific">Phaseolus vulgaris</name>
    <name type="common">Kidney bean</name>
    <name type="synonym">French bean</name>
    <dbReference type="NCBI Taxonomy" id="3885"/>
    <lineage>
        <taxon>Eukaryota</taxon>
        <taxon>Viridiplantae</taxon>
        <taxon>Streptophyta</taxon>
        <taxon>Embryophyta</taxon>
        <taxon>Tracheophyta</taxon>
        <taxon>Spermatophyta</taxon>
        <taxon>Magnoliopsida</taxon>
        <taxon>eudicotyledons</taxon>
        <taxon>Gunneridae</taxon>
        <taxon>Pentapetalae</taxon>
        <taxon>rosids</taxon>
        <taxon>fabids</taxon>
        <taxon>Fabales</taxon>
        <taxon>Fabaceae</taxon>
        <taxon>Papilionoideae</taxon>
        <taxon>50 kb inversion clade</taxon>
        <taxon>NPAAA clade</taxon>
        <taxon>indigoferoid/millettioid clade</taxon>
        <taxon>Phaseoleae</taxon>
        <taxon>Phaseolus</taxon>
    </lineage>
</organism>
<reference evidence="1" key="1">
    <citation type="submission" date="2013-04" db="EMBL/GenBank/DDBJ databases">
        <title>Phaseolus vulgaris (BAT93) Pods Tissue cDNA Library Construction and Random Isolation of cDNA Clones for Gene Discovery.</title>
        <authorList>
            <person name="Amelia K."/>
            <person name="Bhore S.J."/>
            <person name="Shah F.H."/>
        </authorList>
    </citation>
    <scope>NUCLEOTIDE SEQUENCE</scope>
    <source>
        <tissue evidence="1">Pod</tissue>
    </source>
</reference>
<proteinExistence type="evidence at transcript level"/>
<dbReference type="PANTHER" id="PTHR33868:SF2">
    <property type="entry name" value="EXPRESSED PROTEIN"/>
    <property type="match status" value="1"/>
</dbReference>
<protein>
    <submittedName>
        <fullName evidence="1">Uncharacterized protein</fullName>
    </submittedName>
</protein>
<dbReference type="EMBL" id="KF033582">
    <property type="protein sequence ID" value="AGV54569.1"/>
    <property type="molecule type" value="mRNA"/>
</dbReference>
<dbReference type="AlphaFoldDB" id="T2DNS6"/>
<name>T2DNS6_PHAVU</name>
<evidence type="ECO:0000313" key="1">
    <source>
        <dbReference type="EMBL" id="AGV54569.1"/>
    </source>
</evidence>